<dbReference type="AlphaFoldDB" id="X0ZAR8"/>
<evidence type="ECO:0000256" key="3">
    <source>
        <dbReference type="ARBA" id="ARBA00022801"/>
    </source>
</evidence>
<evidence type="ECO:0000259" key="5">
    <source>
        <dbReference type="Pfam" id="PF01979"/>
    </source>
</evidence>
<feature type="non-terminal residue" evidence="6">
    <location>
        <position position="1"/>
    </location>
</feature>
<dbReference type="EMBL" id="BART01002170">
    <property type="protein sequence ID" value="GAG57498.1"/>
    <property type="molecule type" value="Genomic_DNA"/>
</dbReference>
<dbReference type="SUPFAM" id="SSF51338">
    <property type="entry name" value="Composite domain of metallo-dependent hydrolases"/>
    <property type="match status" value="1"/>
</dbReference>
<evidence type="ECO:0000256" key="4">
    <source>
        <dbReference type="ARBA" id="ARBA00023277"/>
    </source>
</evidence>
<gene>
    <name evidence="6" type="ORF">S01H4_06850</name>
</gene>
<dbReference type="PANTHER" id="PTHR11113">
    <property type="entry name" value="N-ACETYLGLUCOSAMINE-6-PHOSPHATE DEACETYLASE"/>
    <property type="match status" value="1"/>
</dbReference>
<organism evidence="6">
    <name type="scientific">marine sediment metagenome</name>
    <dbReference type="NCBI Taxonomy" id="412755"/>
    <lineage>
        <taxon>unclassified sequences</taxon>
        <taxon>metagenomes</taxon>
        <taxon>ecological metagenomes</taxon>
    </lineage>
</organism>
<sequence>FNQSSGNLIRLVTIAPEMPGAIGLIKYLYKQGIIASVGHSNATYVQTQAGIKAGLSHVTHTFNAMRELHHREPGVVGAALTSPELMVEVIADGIHIHPVVLKILTKIKEGEKIVLITDAMRAAGLKDGTYDLGGQEVIVTKGQARLKDVILAGSVLTMDKAVKNMVNKVDVQLPKAIQMASFNPARSIGIDDKKGSLEPGKDADIVILNKNLETELTIVAGKIVYRRK</sequence>
<dbReference type="GO" id="GO:0046872">
    <property type="term" value="F:metal ion binding"/>
    <property type="evidence" value="ECO:0007669"/>
    <property type="project" value="UniProtKB-KW"/>
</dbReference>
<comment type="caution">
    <text evidence="6">The sequence shown here is derived from an EMBL/GenBank/DDBJ whole genome shotgun (WGS) entry which is preliminary data.</text>
</comment>
<dbReference type="NCBIfam" id="TIGR00221">
    <property type="entry name" value="nagA"/>
    <property type="match status" value="1"/>
</dbReference>
<evidence type="ECO:0000256" key="2">
    <source>
        <dbReference type="ARBA" id="ARBA00022723"/>
    </source>
</evidence>
<keyword evidence="3" id="KW-0378">Hydrolase</keyword>
<comment type="similarity">
    <text evidence="1">Belongs to the metallo-dependent hydrolases superfamily. NagA family.</text>
</comment>
<reference evidence="6" key="1">
    <citation type="journal article" date="2014" name="Front. Microbiol.">
        <title>High frequency of phylogenetically diverse reductive dehalogenase-homologous genes in deep subseafloor sedimentary metagenomes.</title>
        <authorList>
            <person name="Kawai M."/>
            <person name="Futagami T."/>
            <person name="Toyoda A."/>
            <person name="Takaki Y."/>
            <person name="Nishi S."/>
            <person name="Hori S."/>
            <person name="Arai W."/>
            <person name="Tsubouchi T."/>
            <person name="Morono Y."/>
            <person name="Uchiyama I."/>
            <person name="Ito T."/>
            <person name="Fujiyama A."/>
            <person name="Inagaki F."/>
            <person name="Takami H."/>
        </authorList>
    </citation>
    <scope>NUCLEOTIDE SEQUENCE</scope>
    <source>
        <strain evidence="6">Expedition CK06-06</strain>
    </source>
</reference>
<keyword evidence="2" id="KW-0479">Metal-binding</keyword>
<name>X0ZAR8_9ZZZZ</name>
<evidence type="ECO:0000256" key="1">
    <source>
        <dbReference type="ARBA" id="ARBA00010716"/>
    </source>
</evidence>
<dbReference type="InterPro" id="IPR032466">
    <property type="entry name" value="Metal_Hydrolase"/>
</dbReference>
<dbReference type="InterPro" id="IPR011059">
    <property type="entry name" value="Metal-dep_hydrolase_composite"/>
</dbReference>
<dbReference type="InterPro" id="IPR006680">
    <property type="entry name" value="Amidohydro-rel"/>
</dbReference>
<protein>
    <recommendedName>
        <fullName evidence="5">Amidohydrolase-related domain-containing protein</fullName>
    </recommendedName>
</protein>
<dbReference type="Gene3D" id="3.20.20.140">
    <property type="entry name" value="Metal-dependent hydrolases"/>
    <property type="match status" value="1"/>
</dbReference>
<evidence type="ECO:0000313" key="6">
    <source>
        <dbReference type="EMBL" id="GAG57498.1"/>
    </source>
</evidence>
<dbReference type="PANTHER" id="PTHR11113:SF14">
    <property type="entry name" value="N-ACETYLGLUCOSAMINE-6-PHOSPHATE DEACETYLASE"/>
    <property type="match status" value="1"/>
</dbReference>
<dbReference type="InterPro" id="IPR003764">
    <property type="entry name" value="GlcNAc_6-P_deAcase"/>
</dbReference>
<proteinExistence type="inferred from homology"/>
<accession>X0ZAR8</accession>
<keyword evidence="4" id="KW-0119">Carbohydrate metabolism</keyword>
<dbReference type="SUPFAM" id="SSF51556">
    <property type="entry name" value="Metallo-dependent hydrolases"/>
    <property type="match status" value="1"/>
</dbReference>
<feature type="domain" description="Amidohydrolase-related" evidence="5">
    <location>
        <begin position="32"/>
        <end position="224"/>
    </location>
</feature>
<dbReference type="Pfam" id="PF01979">
    <property type="entry name" value="Amidohydro_1"/>
    <property type="match status" value="1"/>
</dbReference>
<dbReference type="GO" id="GO:0006046">
    <property type="term" value="P:N-acetylglucosamine catabolic process"/>
    <property type="evidence" value="ECO:0007669"/>
    <property type="project" value="TreeGrafter"/>
</dbReference>
<dbReference type="GO" id="GO:0008448">
    <property type="term" value="F:N-acetylglucosamine-6-phosphate deacetylase activity"/>
    <property type="evidence" value="ECO:0007669"/>
    <property type="project" value="InterPro"/>
</dbReference>